<organism evidence="2 3">
    <name type="scientific">Athelia psychrophila</name>
    <dbReference type="NCBI Taxonomy" id="1759441"/>
    <lineage>
        <taxon>Eukaryota</taxon>
        <taxon>Fungi</taxon>
        <taxon>Dikarya</taxon>
        <taxon>Basidiomycota</taxon>
        <taxon>Agaricomycotina</taxon>
        <taxon>Agaricomycetes</taxon>
        <taxon>Agaricomycetidae</taxon>
        <taxon>Atheliales</taxon>
        <taxon>Atheliaceae</taxon>
        <taxon>Athelia</taxon>
    </lineage>
</organism>
<protein>
    <submittedName>
        <fullName evidence="2">Uncharacterized protein</fullName>
    </submittedName>
</protein>
<keyword evidence="3" id="KW-1185">Reference proteome</keyword>
<dbReference type="AlphaFoldDB" id="A0A166B3U3"/>
<keyword evidence="1" id="KW-0472">Membrane</keyword>
<reference evidence="2 3" key="1">
    <citation type="journal article" date="2016" name="Mol. Biol. Evol.">
        <title>Comparative Genomics of Early-Diverging Mushroom-Forming Fungi Provides Insights into the Origins of Lignocellulose Decay Capabilities.</title>
        <authorList>
            <person name="Nagy L.G."/>
            <person name="Riley R."/>
            <person name="Tritt A."/>
            <person name="Adam C."/>
            <person name="Daum C."/>
            <person name="Floudas D."/>
            <person name="Sun H."/>
            <person name="Yadav J.S."/>
            <person name="Pangilinan J."/>
            <person name="Larsson K.H."/>
            <person name="Matsuura K."/>
            <person name="Barry K."/>
            <person name="Labutti K."/>
            <person name="Kuo R."/>
            <person name="Ohm R.A."/>
            <person name="Bhattacharya S.S."/>
            <person name="Shirouzu T."/>
            <person name="Yoshinaga Y."/>
            <person name="Martin F.M."/>
            <person name="Grigoriev I.V."/>
            <person name="Hibbett D.S."/>
        </authorList>
    </citation>
    <scope>NUCLEOTIDE SEQUENCE [LARGE SCALE GENOMIC DNA]</scope>
    <source>
        <strain evidence="2 3">CBS 109695</strain>
    </source>
</reference>
<name>A0A166B3U3_9AGAM</name>
<evidence type="ECO:0000313" key="2">
    <source>
        <dbReference type="EMBL" id="KZP12245.1"/>
    </source>
</evidence>
<keyword evidence="1" id="KW-0812">Transmembrane</keyword>
<evidence type="ECO:0000313" key="3">
    <source>
        <dbReference type="Proteomes" id="UP000076532"/>
    </source>
</evidence>
<proteinExistence type="predicted"/>
<gene>
    <name evidence="2" type="ORF">FIBSPDRAFT_1050173</name>
</gene>
<dbReference type="Proteomes" id="UP000076532">
    <property type="component" value="Unassembled WGS sequence"/>
</dbReference>
<keyword evidence="1" id="KW-1133">Transmembrane helix</keyword>
<evidence type="ECO:0000256" key="1">
    <source>
        <dbReference type="SAM" id="Phobius"/>
    </source>
</evidence>
<accession>A0A166B3U3</accession>
<dbReference type="OrthoDB" id="7464126at2759"/>
<feature type="transmembrane region" description="Helical" evidence="1">
    <location>
        <begin position="63"/>
        <end position="85"/>
    </location>
</feature>
<dbReference type="EMBL" id="KV417650">
    <property type="protein sequence ID" value="KZP12245.1"/>
    <property type="molecule type" value="Genomic_DNA"/>
</dbReference>
<sequence>MSQAGTSKISVGSLEMRRPATSIFSAKSLELQLVGKLQEANKLANPDHFAALYIPVPKARHKIAMPAGGWSPFYFNISLAVKIMIYRRRRRLHKDAIDAQNIGQGHDFVGRATSVMRWYTSVFGGNLWPYDKGHLQPPAEIHEVAVNDTLDNFDDVYIIMDSLDGCSGRQEIVQPI</sequence>